<evidence type="ECO:0000313" key="2">
    <source>
        <dbReference type="EMBL" id="TDT62866.1"/>
    </source>
</evidence>
<feature type="binding site" evidence="1">
    <location>
        <position position="208"/>
    </location>
    <ligand>
        <name>Mg(2+)</name>
        <dbReference type="ChEBI" id="CHEBI:18420"/>
        <label>1</label>
    </ligand>
</feature>
<dbReference type="Proteomes" id="UP000295325">
    <property type="component" value="Unassembled WGS sequence"/>
</dbReference>
<dbReference type="RefSeq" id="WP_133627261.1">
    <property type="nucleotide sequence ID" value="NZ_SOAZ01000003.1"/>
</dbReference>
<sequence>MLGAIAGDIIGSVFEWNNNRSKDFPLFSSGSDFTDDTVMTIATADVLLHHGDYAKAYKKFGRLYPGRGYGGRFAWWLGSESYEPYNSFGNGSAMRVSPVGFAFDTLEKVLEEAKKSAEVTHNHPEGIKGAQATAAAIFLARTGKSKEDIKTYIEKEFQYDLSRRLDDIRPTYEFNGTCQGSVPEAIIAFLESEDFEDAIRNAISIGGDSDTIACIAGGIAEAYYGGVPGEIKERVMEILDERMRGIVEEFRSKVLKE</sequence>
<dbReference type="InterPro" id="IPR036705">
    <property type="entry name" value="Ribosyl_crysJ1_sf"/>
</dbReference>
<dbReference type="EMBL" id="SOAZ01000003">
    <property type="protein sequence ID" value="TDT62866.1"/>
    <property type="molecule type" value="Genomic_DNA"/>
</dbReference>
<keyword evidence="3" id="KW-1185">Reference proteome</keyword>
<protein>
    <submittedName>
        <fullName evidence="2">ADP-ribosylglycohydrolase</fullName>
    </submittedName>
</protein>
<accession>A0A4R7KST2</accession>
<dbReference type="PANTHER" id="PTHR16222:SF12">
    <property type="entry name" value="ADP-RIBOSYLGLYCOHYDROLASE-RELATED"/>
    <property type="match status" value="1"/>
</dbReference>
<dbReference type="OrthoDB" id="9798107at2"/>
<dbReference type="GO" id="GO:0046872">
    <property type="term" value="F:metal ion binding"/>
    <property type="evidence" value="ECO:0007669"/>
    <property type="project" value="UniProtKB-KW"/>
</dbReference>
<dbReference type="SUPFAM" id="SSF101478">
    <property type="entry name" value="ADP-ribosylglycohydrolase"/>
    <property type="match status" value="1"/>
</dbReference>
<feature type="binding site" evidence="1">
    <location>
        <position position="34"/>
    </location>
    <ligand>
        <name>Mg(2+)</name>
        <dbReference type="ChEBI" id="CHEBI:18420"/>
        <label>1</label>
    </ligand>
</feature>
<comment type="cofactor">
    <cofactor evidence="1">
        <name>Mg(2+)</name>
        <dbReference type="ChEBI" id="CHEBI:18420"/>
    </cofactor>
    <text evidence="1">Binds 2 magnesium ions per subunit.</text>
</comment>
<feature type="binding site" evidence="1">
    <location>
        <position position="211"/>
    </location>
    <ligand>
        <name>Mg(2+)</name>
        <dbReference type="ChEBI" id="CHEBI:18420"/>
        <label>1</label>
    </ligand>
</feature>
<feature type="binding site" evidence="1">
    <location>
        <position position="36"/>
    </location>
    <ligand>
        <name>Mg(2+)</name>
        <dbReference type="ChEBI" id="CHEBI:18420"/>
        <label>1</label>
    </ligand>
</feature>
<keyword evidence="1" id="KW-0460">Magnesium</keyword>
<dbReference type="InterPro" id="IPR005502">
    <property type="entry name" value="Ribosyl_crysJ1"/>
</dbReference>
<name>A0A4R7KST2_9CLOT</name>
<keyword evidence="2" id="KW-0378">Hydrolase</keyword>
<feature type="binding site" evidence="1">
    <location>
        <position position="35"/>
    </location>
    <ligand>
        <name>Mg(2+)</name>
        <dbReference type="ChEBI" id="CHEBI:18420"/>
        <label>1</label>
    </ligand>
</feature>
<evidence type="ECO:0000256" key="1">
    <source>
        <dbReference type="PIRSR" id="PIRSR605502-1"/>
    </source>
</evidence>
<keyword evidence="1" id="KW-0479">Metal-binding</keyword>
<dbReference type="Pfam" id="PF03747">
    <property type="entry name" value="ADP_ribosyl_GH"/>
    <property type="match status" value="1"/>
</dbReference>
<dbReference type="AlphaFoldDB" id="A0A4R7KST2"/>
<dbReference type="Gene3D" id="1.10.4080.10">
    <property type="entry name" value="ADP-ribosylation/Crystallin J1"/>
    <property type="match status" value="1"/>
</dbReference>
<evidence type="ECO:0000313" key="3">
    <source>
        <dbReference type="Proteomes" id="UP000295325"/>
    </source>
</evidence>
<feature type="binding site" evidence="1">
    <location>
        <position position="210"/>
    </location>
    <ligand>
        <name>Mg(2+)</name>
        <dbReference type="ChEBI" id="CHEBI:18420"/>
        <label>1</label>
    </ligand>
</feature>
<comment type="caution">
    <text evidence="2">The sequence shown here is derived from an EMBL/GenBank/DDBJ whole genome shotgun (WGS) entry which is preliminary data.</text>
</comment>
<dbReference type="PANTHER" id="PTHR16222">
    <property type="entry name" value="ADP-RIBOSYLGLYCOHYDROLASE"/>
    <property type="match status" value="1"/>
</dbReference>
<proteinExistence type="predicted"/>
<dbReference type="GO" id="GO:0016787">
    <property type="term" value="F:hydrolase activity"/>
    <property type="evidence" value="ECO:0007669"/>
    <property type="project" value="UniProtKB-KW"/>
</dbReference>
<dbReference type="InterPro" id="IPR050792">
    <property type="entry name" value="ADP-ribosylglycohydrolase"/>
</dbReference>
<organism evidence="2 3">
    <name type="scientific">Fonticella tunisiensis</name>
    <dbReference type="NCBI Taxonomy" id="1096341"/>
    <lineage>
        <taxon>Bacteria</taxon>
        <taxon>Bacillati</taxon>
        <taxon>Bacillota</taxon>
        <taxon>Clostridia</taxon>
        <taxon>Eubacteriales</taxon>
        <taxon>Clostridiaceae</taxon>
        <taxon>Fonticella</taxon>
    </lineage>
</organism>
<reference evidence="2 3" key="1">
    <citation type="submission" date="2019-03" db="EMBL/GenBank/DDBJ databases">
        <title>Genomic Encyclopedia of Type Strains, Phase IV (KMG-IV): sequencing the most valuable type-strain genomes for metagenomic binning, comparative biology and taxonomic classification.</title>
        <authorList>
            <person name="Goeker M."/>
        </authorList>
    </citation>
    <scope>NUCLEOTIDE SEQUENCE [LARGE SCALE GENOMIC DNA]</scope>
    <source>
        <strain evidence="2 3">DSM 24455</strain>
    </source>
</reference>
<gene>
    <name evidence="2" type="ORF">EDD71_103143</name>
</gene>